<dbReference type="InterPro" id="IPR013525">
    <property type="entry name" value="ABC2_TM"/>
</dbReference>
<comment type="caution">
    <text evidence="10">The sequence shown here is derived from an EMBL/GenBank/DDBJ whole genome shotgun (WGS) entry which is preliminary data.</text>
</comment>
<dbReference type="GO" id="GO:0043190">
    <property type="term" value="C:ATP-binding cassette (ABC) transporter complex"/>
    <property type="evidence" value="ECO:0007669"/>
    <property type="project" value="InterPro"/>
</dbReference>
<feature type="transmembrane region" description="Helical" evidence="8">
    <location>
        <begin position="21"/>
        <end position="40"/>
    </location>
</feature>
<keyword evidence="3 8" id="KW-0813">Transport</keyword>
<dbReference type="PRINTS" id="PR00164">
    <property type="entry name" value="ABC2TRNSPORT"/>
</dbReference>
<dbReference type="AlphaFoldDB" id="A0A7C3WST7"/>
<evidence type="ECO:0000256" key="1">
    <source>
        <dbReference type="ARBA" id="ARBA00004651"/>
    </source>
</evidence>
<organism evidence="10">
    <name type="scientific">Desulfobacca acetoxidans</name>
    <dbReference type="NCBI Taxonomy" id="60893"/>
    <lineage>
        <taxon>Bacteria</taxon>
        <taxon>Pseudomonadati</taxon>
        <taxon>Thermodesulfobacteriota</taxon>
        <taxon>Desulfobaccia</taxon>
        <taxon>Desulfobaccales</taxon>
        <taxon>Desulfobaccaceae</taxon>
        <taxon>Desulfobacca</taxon>
    </lineage>
</organism>
<accession>A0A7C3WST7</accession>
<dbReference type="EMBL" id="DTHB01000029">
    <property type="protein sequence ID" value="HGB14417.1"/>
    <property type="molecule type" value="Genomic_DNA"/>
</dbReference>
<reference evidence="10" key="1">
    <citation type="journal article" date="2020" name="mSystems">
        <title>Genome- and Community-Level Interaction Insights into Carbon Utilization and Element Cycling Functions of Hydrothermarchaeota in Hydrothermal Sediment.</title>
        <authorList>
            <person name="Zhou Z."/>
            <person name="Liu Y."/>
            <person name="Xu W."/>
            <person name="Pan J."/>
            <person name="Luo Z.H."/>
            <person name="Li M."/>
        </authorList>
    </citation>
    <scope>NUCLEOTIDE SEQUENCE [LARGE SCALE GENOMIC DNA]</scope>
    <source>
        <strain evidence="10">SpSt-776</strain>
    </source>
</reference>
<dbReference type="InterPro" id="IPR000412">
    <property type="entry name" value="ABC_2_transport"/>
</dbReference>
<feature type="transmembrane region" description="Helical" evidence="8">
    <location>
        <begin position="183"/>
        <end position="205"/>
    </location>
</feature>
<feature type="transmembrane region" description="Helical" evidence="8">
    <location>
        <begin position="294"/>
        <end position="313"/>
    </location>
</feature>
<feature type="transmembrane region" description="Helical" evidence="8">
    <location>
        <begin position="226"/>
        <end position="253"/>
    </location>
</feature>
<evidence type="ECO:0000256" key="4">
    <source>
        <dbReference type="ARBA" id="ARBA00022475"/>
    </source>
</evidence>
<evidence type="ECO:0000313" key="10">
    <source>
        <dbReference type="EMBL" id="HGB14417.1"/>
    </source>
</evidence>
<evidence type="ECO:0000256" key="8">
    <source>
        <dbReference type="RuleBase" id="RU361157"/>
    </source>
</evidence>
<evidence type="ECO:0000256" key="3">
    <source>
        <dbReference type="ARBA" id="ARBA00022448"/>
    </source>
</evidence>
<evidence type="ECO:0000256" key="2">
    <source>
        <dbReference type="ARBA" id="ARBA00007783"/>
    </source>
</evidence>
<gene>
    <name evidence="10" type="ORF">ENV62_04150</name>
</gene>
<name>A0A7C3WST7_9BACT</name>
<dbReference type="GO" id="GO:0140359">
    <property type="term" value="F:ABC-type transporter activity"/>
    <property type="evidence" value="ECO:0007669"/>
    <property type="project" value="InterPro"/>
</dbReference>
<feature type="domain" description="ABC transmembrane type-2" evidence="9">
    <location>
        <begin position="137"/>
        <end position="374"/>
    </location>
</feature>
<dbReference type="InterPro" id="IPR047817">
    <property type="entry name" value="ABC2_TM_bact-type"/>
</dbReference>
<dbReference type="PROSITE" id="PS51012">
    <property type="entry name" value="ABC_TM2"/>
    <property type="match status" value="1"/>
</dbReference>
<comment type="similarity">
    <text evidence="2 8">Belongs to the ABC-2 integral membrane protein family.</text>
</comment>
<sequence>MWRRIRHLIRKEFIQALRDPRLRLLVVLPPLIQLIIYGYAITFDLKHIITAVFDEDRSQESRELINRFAATEYFDLRYQVNHPHRLTQLMDRSQITLALRISPYFSENLRADRPATVQLVIDGTDSNTALVVSRYAGTILTDYSQELLRQRLREKGLGGTLSMPVVIEPRVWFNATLISRYTYVPGVIAMVVMLVSLMLTALSVVREKELGTMEQLLVTPLRPLEFILGKTIPFVVISLADVVLVTLVGIFWFEVPFRGHLMVLFLGVIFFLFNSVGMGLLISTVSTTQQQAMMAGTFFLTPAVMLSGLVFPIPNMPVAVQYLTFLNPLSYFIVIIQDVFLKGVGLAVLWPQLAGLALLGGALLTLSVLRFQERLA</sequence>
<keyword evidence="6 8" id="KW-1133">Transmembrane helix</keyword>
<keyword evidence="7 8" id="KW-0472">Membrane</keyword>
<feature type="transmembrane region" description="Helical" evidence="8">
    <location>
        <begin position="259"/>
        <end position="282"/>
    </location>
</feature>
<keyword evidence="4 8" id="KW-1003">Cell membrane</keyword>
<comment type="subcellular location">
    <subcellularLocation>
        <location evidence="1 8">Cell membrane</location>
        <topology evidence="1 8">Multi-pass membrane protein</topology>
    </subcellularLocation>
</comment>
<dbReference type="PANTHER" id="PTHR30294">
    <property type="entry name" value="MEMBRANE COMPONENT OF ABC TRANSPORTER YHHJ-RELATED"/>
    <property type="match status" value="1"/>
</dbReference>
<dbReference type="Gene3D" id="3.40.1710.10">
    <property type="entry name" value="abc type-2 transporter like domain"/>
    <property type="match status" value="1"/>
</dbReference>
<proteinExistence type="inferred from homology"/>
<evidence type="ECO:0000256" key="6">
    <source>
        <dbReference type="ARBA" id="ARBA00022989"/>
    </source>
</evidence>
<protein>
    <recommendedName>
        <fullName evidence="8">Transport permease protein</fullName>
    </recommendedName>
</protein>
<dbReference type="InterPro" id="IPR051449">
    <property type="entry name" value="ABC-2_transporter_component"/>
</dbReference>
<keyword evidence="5 8" id="KW-0812">Transmembrane</keyword>
<dbReference type="PANTHER" id="PTHR30294:SF29">
    <property type="entry name" value="MULTIDRUG ABC TRANSPORTER PERMEASE YBHS-RELATED"/>
    <property type="match status" value="1"/>
</dbReference>
<evidence type="ECO:0000259" key="9">
    <source>
        <dbReference type="PROSITE" id="PS51012"/>
    </source>
</evidence>
<evidence type="ECO:0000256" key="5">
    <source>
        <dbReference type="ARBA" id="ARBA00022692"/>
    </source>
</evidence>
<evidence type="ECO:0000256" key="7">
    <source>
        <dbReference type="ARBA" id="ARBA00023136"/>
    </source>
</evidence>
<dbReference type="Pfam" id="PF12698">
    <property type="entry name" value="ABC2_membrane_3"/>
    <property type="match status" value="1"/>
</dbReference>
<feature type="transmembrane region" description="Helical" evidence="8">
    <location>
        <begin position="353"/>
        <end position="371"/>
    </location>
</feature>